<dbReference type="RefSeq" id="WP_308992007.1">
    <property type="nucleotide sequence ID" value="NZ_CP155618.1"/>
</dbReference>
<feature type="signal peptide" evidence="2">
    <location>
        <begin position="1"/>
        <end position="17"/>
    </location>
</feature>
<dbReference type="Pfam" id="PF13884">
    <property type="entry name" value="Peptidase_S74"/>
    <property type="match status" value="1"/>
</dbReference>
<gene>
    <name evidence="4" type="ORF">QLS71_017130</name>
</gene>
<evidence type="ECO:0000256" key="2">
    <source>
        <dbReference type="SAM" id="SignalP"/>
    </source>
</evidence>
<feature type="chain" id="PRO_5043918872" evidence="2">
    <location>
        <begin position="18"/>
        <end position="481"/>
    </location>
</feature>
<accession>A0AAU7EGL9</accession>
<dbReference type="InterPro" id="IPR011049">
    <property type="entry name" value="Serralysin-like_metalloprot_C"/>
</dbReference>
<dbReference type="Proteomes" id="UP001224325">
    <property type="component" value="Chromosome"/>
</dbReference>
<feature type="coiled-coil region" evidence="1">
    <location>
        <begin position="444"/>
        <end position="478"/>
    </location>
</feature>
<protein>
    <submittedName>
        <fullName evidence="4">Tail fiber domain-containing protein</fullName>
    </submittedName>
</protein>
<dbReference type="Gene3D" id="2.150.10.10">
    <property type="entry name" value="Serralysin-like metalloprotease, C-terminal"/>
    <property type="match status" value="1"/>
</dbReference>
<dbReference type="EMBL" id="CP155618">
    <property type="protein sequence ID" value="XBL14031.1"/>
    <property type="molecule type" value="Genomic_DNA"/>
</dbReference>
<evidence type="ECO:0000259" key="3">
    <source>
        <dbReference type="PROSITE" id="PS51688"/>
    </source>
</evidence>
<dbReference type="AlphaFoldDB" id="A0AAU7EGL9"/>
<reference evidence="4" key="1">
    <citation type="submission" date="2024-04" db="EMBL/GenBank/DDBJ databases">
        <title>Mariniflexile litorale, isolated from the shallow sediments of the Sea of Japan.</title>
        <authorList>
            <person name="Romanenko L."/>
            <person name="Isaeva M."/>
        </authorList>
    </citation>
    <scope>NUCLEOTIDE SEQUENCE [LARGE SCALE GENOMIC DNA]</scope>
    <source>
        <strain evidence="4">KMM 9835</strain>
    </source>
</reference>
<evidence type="ECO:0000256" key="1">
    <source>
        <dbReference type="SAM" id="Coils"/>
    </source>
</evidence>
<sequence length="481" mass="51048">MKKTLLFALLCTYGINAQVGIGTTTPKASSVLDITSTNKGVLVPRISLSSTSDNTTIASPTTSLLIYNNATVLDVTPGYYYWGGSKWLRLITESKDAWNILGNSGTNSAVNFIGTTDNQDLVFKRNNVLAGKITNSNTSFGISTLSSNTSGYSNTAIGSTSLSANTSGYSNTAIGGSSLSSNTVGRGNTAVGNHSLNANETGILNTAIGEYSLLLNTSGGRNTAVGKSSLHNNSIGADNTAIGYQSLQGNTTGGFNTAMGENSLQLNTTGTHNTAVGTEALSANTTGTHNTAIGYLSLKSNTTGQQNIAIGYNASSTTTGHNNIVIGSWAQVPTATASNQVRIGNEYIFYAGVQVAWSVTSDARLKNTIENSNLGLDFINKLRPVSYYRNNNETDKLEYGFIAQELREALKNSGIKNSSIITVDDEGMLSVRYNDLMSPMVKAIQEQTEEIKVLKSENEALKLKQLAIEKELEEIKKLLLK</sequence>
<dbReference type="KEGG" id="mlil:QLS71_017130"/>
<keyword evidence="5" id="KW-1185">Reference proteome</keyword>
<evidence type="ECO:0000313" key="4">
    <source>
        <dbReference type="EMBL" id="XBL14031.1"/>
    </source>
</evidence>
<name>A0AAU7EGL9_9FLAO</name>
<keyword evidence="2" id="KW-0732">Signal</keyword>
<dbReference type="PROSITE" id="PS51688">
    <property type="entry name" value="ICA"/>
    <property type="match status" value="1"/>
</dbReference>
<evidence type="ECO:0000313" key="5">
    <source>
        <dbReference type="Proteomes" id="UP001224325"/>
    </source>
</evidence>
<organism evidence="4 5">
    <name type="scientific">Mariniflexile litorale</name>
    <dbReference type="NCBI Taxonomy" id="3045158"/>
    <lineage>
        <taxon>Bacteria</taxon>
        <taxon>Pseudomonadati</taxon>
        <taxon>Bacteroidota</taxon>
        <taxon>Flavobacteriia</taxon>
        <taxon>Flavobacteriales</taxon>
        <taxon>Flavobacteriaceae</taxon>
        <taxon>Mariniflexile</taxon>
    </lineage>
</organism>
<dbReference type="InterPro" id="IPR030392">
    <property type="entry name" value="S74_ICA"/>
</dbReference>
<proteinExistence type="predicted"/>
<feature type="domain" description="Peptidase S74" evidence="3">
    <location>
        <begin position="361"/>
        <end position="458"/>
    </location>
</feature>
<keyword evidence="1" id="KW-0175">Coiled coil</keyword>